<dbReference type="Proteomes" id="UP000176834">
    <property type="component" value="Unassembled WGS sequence"/>
</dbReference>
<dbReference type="AlphaFoldDB" id="A0A1F8F1D2"/>
<organism evidence="1 2">
    <name type="scientific">Candidatus Yanofskybacteria bacterium RIFCSPHIGHO2_02_FULL_38_22b</name>
    <dbReference type="NCBI Taxonomy" id="1802673"/>
    <lineage>
        <taxon>Bacteria</taxon>
        <taxon>Candidatus Yanofskyibacteriota</taxon>
    </lineage>
</organism>
<evidence type="ECO:0008006" key="3">
    <source>
        <dbReference type="Google" id="ProtNLM"/>
    </source>
</evidence>
<protein>
    <recommendedName>
        <fullName evidence="3">Phosphatidylglycerol lysyltransferase C-terminal domain-containing protein</fullName>
    </recommendedName>
</protein>
<dbReference type="Gene3D" id="3.40.630.30">
    <property type="match status" value="1"/>
</dbReference>
<gene>
    <name evidence="1" type="ORF">A3B86_03315</name>
</gene>
<name>A0A1F8F1D2_9BACT</name>
<proteinExistence type="predicted"/>
<dbReference type="SUPFAM" id="SSF55729">
    <property type="entry name" value="Acyl-CoA N-acyltransferases (Nat)"/>
    <property type="match status" value="1"/>
</dbReference>
<sequence>MNFYENIEAERERIQRCISKYGHTSDHNLDWYSDSIIEVEAEPVFVEFDDGTGLLTHRDSDKWRIWSDPLSQESDMADRIGEFAVGVFKDEKIKEVWCDDVSDKIYPELKKNQSLKLNDPYYHLFWPVLDMAKYNPALPGGHFKETRNAKNKFYREHKLDVVKTSDLSKENLLKIVDDWFKEVSKKQKEDVYDLRYRLLIKNNFRGFTTARVLVADGKPVGFNAGYEVVNRPGRFAGVIGIHDYSIKDLGTILWLEDLGWIKNSGYKELDMQGNEYEWELKQKTQFGAVIERKTDTFSITSL</sequence>
<comment type="caution">
    <text evidence="1">The sequence shown here is derived from an EMBL/GenBank/DDBJ whole genome shotgun (WGS) entry which is preliminary data.</text>
</comment>
<accession>A0A1F8F1D2</accession>
<evidence type="ECO:0000313" key="2">
    <source>
        <dbReference type="Proteomes" id="UP000176834"/>
    </source>
</evidence>
<dbReference type="InterPro" id="IPR016181">
    <property type="entry name" value="Acyl_CoA_acyltransferase"/>
</dbReference>
<reference evidence="1 2" key="1">
    <citation type="journal article" date="2016" name="Nat. Commun.">
        <title>Thousands of microbial genomes shed light on interconnected biogeochemical processes in an aquifer system.</title>
        <authorList>
            <person name="Anantharaman K."/>
            <person name="Brown C.T."/>
            <person name="Hug L.A."/>
            <person name="Sharon I."/>
            <person name="Castelle C.J."/>
            <person name="Probst A.J."/>
            <person name="Thomas B.C."/>
            <person name="Singh A."/>
            <person name="Wilkins M.J."/>
            <person name="Karaoz U."/>
            <person name="Brodie E.L."/>
            <person name="Williams K.H."/>
            <person name="Hubbard S.S."/>
            <person name="Banfield J.F."/>
        </authorList>
    </citation>
    <scope>NUCLEOTIDE SEQUENCE [LARGE SCALE GENOMIC DNA]</scope>
</reference>
<dbReference type="EMBL" id="MGJN01000012">
    <property type="protein sequence ID" value="OGN06952.1"/>
    <property type="molecule type" value="Genomic_DNA"/>
</dbReference>
<evidence type="ECO:0000313" key="1">
    <source>
        <dbReference type="EMBL" id="OGN06952.1"/>
    </source>
</evidence>